<accession>A0AA36BH49</accession>
<name>A0AA36BH49_OCTVU</name>
<dbReference type="AlphaFoldDB" id="A0AA36BH49"/>
<keyword evidence="2" id="KW-1185">Reference proteome</keyword>
<proteinExistence type="predicted"/>
<evidence type="ECO:0000313" key="1">
    <source>
        <dbReference type="EMBL" id="CAI9734335.1"/>
    </source>
</evidence>
<sequence>MNRTHHRSHRNDNILHCYKYKRIRLSVPYAIDCSQVIWCSGEFSGICDGIGNGRASADDHVSGICDMMRGGVMERAAMMIMMANE</sequence>
<organism evidence="1 2">
    <name type="scientific">Octopus vulgaris</name>
    <name type="common">Common octopus</name>
    <dbReference type="NCBI Taxonomy" id="6645"/>
    <lineage>
        <taxon>Eukaryota</taxon>
        <taxon>Metazoa</taxon>
        <taxon>Spiralia</taxon>
        <taxon>Lophotrochozoa</taxon>
        <taxon>Mollusca</taxon>
        <taxon>Cephalopoda</taxon>
        <taxon>Coleoidea</taxon>
        <taxon>Octopodiformes</taxon>
        <taxon>Octopoda</taxon>
        <taxon>Incirrata</taxon>
        <taxon>Octopodidae</taxon>
        <taxon>Octopus</taxon>
    </lineage>
</organism>
<gene>
    <name evidence="1" type="ORF">OCTVUL_1B007254</name>
</gene>
<evidence type="ECO:0000313" key="2">
    <source>
        <dbReference type="Proteomes" id="UP001162480"/>
    </source>
</evidence>
<protein>
    <submittedName>
        <fullName evidence="1">Uncharacterized protein</fullName>
    </submittedName>
</protein>
<dbReference type="EMBL" id="OX597829">
    <property type="protein sequence ID" value="CAI9734335.1"/>
    <property type="molecule type" value="Genomic_DNA"/>
</dbReference>
<dbReference type="Proteomes" id="UP001162480">
    <property type="component" value="Chromosome 16"/>
</dbReference>
<reference evidence="1" key="1">
    <citation type="submission" date="2023-08" db="EMBL/GenBank/DDBJ databases">
        <authorList>
            <person name="Alioto T."/>
            <person name="Alioto T."/>
            <person name="Gomez Garrido J."/>
        </authorList>
    </citation>
    <scope>NUCLEOTIDE SEQUENCE</scope>
</reference>